<keyword evidence="8" id="KW-0863">Zinc-finger</keyword>
<dbReference type="Pfam" id="PF00096">
    <property type="entry name" value="zf-C2H2"/>
    <property type="match status" value="2"/>
</dbReference>
<gene>
    <name evidence="11" type="ORF">Cpir12675_006685</name>
</gene>
<keyword evidence="4" id="KW-0862">Zinc</keyword>
<keyword evidence="2" id="KW-0479">Metal-binding</keyword>
<evidence type="ECO:0000313" key="12">
    <source>
        <dbReference type="Proteomes" id="UP001583280"/>
    </source>
</evidence>
<proteinExistence type="predicted"/>
<dbReference type="Proteomes" id="UP001583280">
    <property type="component" value="Unassembled WGS sequence"/>
</dbReference>
<evidence type="ECO:0000256" key="5">
    <source>
        <dbReference type="ARBA" id="ARBA00023015"/>
    </source>
</evidence>
<dbReference type="EMBL" id="JAWDJO010000351">
    <property type="protein sequence ID" value="KAL1887125.1"/>
    <property type="molecule type" value="Genomic_DNA"/>
</dbReference>
<keyword evidence="7" id="KW-0539">Nucleus</keyword>
<organism evidence="11 12">
    <name type="scientific">Ceratocystis pirilliformis</name>
    <dbReference type="NCBI Taxonomy" id="259994"/>
    <lineage>
        <taxon>Eukaryota</taxon>
        <taxon>Fungi</taxon>
        <taxon>Dikarya</taxon>
        <taxon>Ascomycota</taxon>
        <taxon>Pezizomycotina</taxon>
        <taxon>Sordariomycetes</taxon>
        <taxon>Hypocreomycetidae</taxon>
        <taxon>Microascales</taxon>
        <taxon>Ceratocystidaceae</taxon>
        <taxon>Ceratocystis</taxon>
    </lineage>
</organism>
<evidence type="ECO:0000256" key="8">
    <source>
        <dbReference type="PROSITE-ProRule" id="PRU00042"/>
    </source>
</evidence>
<evidence type="ECO:0000256" key="7">
    <source>
        <dbReference type="ARBA" id="ARBA00023242"/>
    </source>
</evidence>
<feature type="compositionally biased region" description="Low complexity" evidence="9">
    <location>
        <begin position="130"/>
        <end position="162"/>
    </location>
</feature>
<sequence>MNAPTDQADLAGLVHPPDVVEMPDFGHLSDFVAIPDSADFTGAAWVNPESSGVSMENVLMQHVYPLLLTTWAGMSSEGLSPASTNASSASPSSNPALSGYYSQMSSPWSNPNNNSYAYTTTPQHQDHQSHQPQHQQQQQQHHQQHQQHQQHQGQGHNQPNSQPSYQKLYDGSQMGYDARFSRSPGSNTEAILPPPYEVQQHQQPQQQETPHHQQEQHNQQEHHQNHHSHHSPQSTLNAPHHHNSPYARQSHVSLAPVHASHHQHASLPSPQPPTLASNGPNVSSANHPGQPISLDTYKIQSPIQTFCTPVTTTTTNPFSSYAAGAMQVSPSALSRNLPSLPHQHFGAMQHYSQPIPSIGRPISGMAGHGSHLSIMPAIPQHVPYMSPVDYIHVPTPSDRPFRCDQCPQAFNRNHDLKRHKRIHLSVKPFPCTYCDKSFSRKDALKRHRHVKGCAEKANNSLIREQDRRNPTAA</sequence>
<dbReference type="PANTHER" id="PTHR24399">
    <property type="entry name" value="ZINC FINGER AND BTB DOMAIN-CONTAINING"/>
    <property type="match status" value="1"/>
</dbReference>
<dbReference type="InterPro" id="IPR036236">
    <property type="entry name" value="Znf_C2H2_sf"/>
</dbReference>
<dbReference type="Gene3D" id="3.30.160.60">
    <property type="entry name" value="Classic Zinc Finger"/>
    <property type="match status" value="2"/>
</dbReference>
<comment type="caution">
    <text evidence="11">The sequence shown here is derived from an EMBL/GenBank/DDBJ whole genome shotgun (WGS) entry which is preliminary data.</text>
</comment>
<keyword evidence="3" id="KW-0677">Repeat</keyword>
<evidence type="ECO:0000259" key="10">
    <source>
        <dbReference type="PROSITE" id="PS50157"/>
    </source>
</evidence>
<protein>
    <recommendedName>
        <fullName evidence="10">C2H2-type domain-containing protein</fullName>
    </recommendedName>
</protein>
<feature type="compositionally biased region" description="Polar residues" evidence="9">
    <location>
        <begin position="274"/>
        <end position="287"/>
    </location>
</feature>
<comment type="subcellular location">
    <subcellularLocation>
        <location evidence="1">Nucleus</location>
    </subcellularLocation>
</comment>
<accession>A0ABR3YFN9</accession>
<evidence type="ECO:0000256" key="3">
    <source>
        <dbReference type="ARBA" id="ARBA00022737"/>
    </source>
</evidence>
<evidence type="ECO:0000256" key="6">
    <source>
        <dbReference type="ARBA" id="ARBA00023163"/>
    </source>
</evidence>
<feature type="compositionally biased region" description="Low complexity" evidence="9">
    <location>
        <begin position="105"/>
        <end position="115"/>
    </location>
</feature>
<dbReference type="PROSITE" id="PS00028">
    <property type="entry name" value="ZINC_FINGER_C2H2_1"/>
    <property type="match status" value="1"/>
</dbReference>
<dbReference type="SUPFAM" id="SSF57667">
    <property type="entry name" value="beta-beta-alpha zinc fingers"/>
    <property type="match status" value="1"/>
</dbReference>
<feature type="domain" description="C2H2-type" evidence="10">
    <location>
        <begin position="401"/>
        <end position="428"/>
    </location>
</feature>
<dbReference type="SMART" id="SM00355">
    <property type="entry name" value="ZnF_C2H2"/>
    <property type="match status" value="2"/>
</dbReference>
<keyword evidence="12" id="KW-1185">Reference proteome</keyword>
<dbReference type="PROSITE" id="PS50157">
    <property type="entry name" value="ZINC_FINGER_C2H2_2"/>
    <property type="match status" value="2"/>
</dbReference>
<dbReference type="PANTHER" id="PTHR24399:SF70">
    <property type="entry name" value="C2H2-TYPE DOMAIN-CONTAINING PROTEIN"/>
    <property type="match status" value="1"/>
</dbReference>
<evidence type="ECO:0000256" key="2">
    <source>
        <dbReference type="ARBA" id="ARBA00022723"/>
    </source>
</evidence>
<reference evidence="11 12" key="1">
    <citation type="journal article" date="2024" name="IMA Fungus">
        <title>IMA Genome - F19 : A genome assembly and annotation guide to empower mycologists, including annotated draft genome sequences of Ceratocystis pirilliformis, Diaporthe australafricana, Fusarium ophioides, Paecilomyces lecythidis, and Sporothrix stenoceras.</title>
        <authorList>
            <person name="Aylward J."/>
            <person name="Wilson A.M."/>
            <person name="Visagie C.M."/>
            <person name="Spraker J."/>
            <person name="Barnes I."/>
            <person name="Buitendag C."/>
            <person name="Ceriani C."/>
            <person name="Del Mar Angel L."/>
            <person name="du Plessis D."/>
            <person name="Fuchs T."/>
            <person name="Gasser K."/>
            <person name="Kramer D."/>
            <person name="Li W."/>
            <person name="Munsamy K."/>
            <person name="Piso A."/>
            <person name="Price J.L."/>
            <person name="Sonnekus B."/>
            <person name="Thomas C."/>
            <person name="van der Nest A."/>
            <person name="van Dijk A."/>
            <person name="van Heerden A."/>
            <person name="van Vuuren N."/>
            <person name="Yilmaz N."/>
            <person name="Duong T.A."/>
            <person name="van der Merwe N.A."/>
            <person name="Wingfield M.J."/>
            <person name="Wingfield B.D."/>
        </authorList>
    </citation>
    <scope>NUCLEOTIDE SEQUENCE [LARGE SCALE GENOMIC DNA]</scope>
    <source>
        <strain evidence="11 12">CMW 12675</strain>
    </source>
</reference>
<feature type="compositionally biased region" description="Low complexity" evidence="9">
    <location>
        <begin position="199"/>
        <end position="208"/>
    </location>
</feature>
<name>A0ABR3YFN9_9PEZI</name>
<feature type="region of interest" description="Disordered" evidence="9">
    <location>
        <begin position="198"/>
        <end position="294"/>
    </location>
</feature>
<feature type="domain" description="C2H2-type" evidence="10">
    <location>
        <begin position="429"/>
        <end position="457"/>
    </location>
</feature>
<keyword evidence="5" id="KW-0805">Transcription regulation</keyword>
<evidence type="ECO:0000256" key="1">
    <source>
        <dbReference type="ARBA" id="ARBA00004123"/>
    </source>
</evidence>
<feature type="region of interest" description="Disordered" evidence="9">
    <location>
        <begin position="102"/>
        <end position="169"/>
    </location>
</feature>
<dbReference type="InterPro" id="IPR013087">
    <property type="entry name" value="Znf_C2H2_type"/>
</dbReference>
<evidence type="ECO:0000256" key="9">
    <source>
        <dbReference type="SAM" id="MobiDB-lite"/>
    </source>
</evidence>
<evidence type="ECO:0000313" key="11">
    <source>
        <dbReference type="EMBL" id="KAL1887125.1"/>
    </source>
</evidence>
<keyword evidence="6" id="KW-0804">Transcription</keyword>
<feature type="compositionally biased region" description="Basic and acidic residues" evidence="9">
    <location>
        <begin position="209"/>
        <end position="223"/>
    </location>
</feature>
<evidence type="ECO:0000256" key="4">
    <source>
        <dbReference type="ARBA" id="ARBA00022833"/>
    </source>
</evidence>